<dbReference type="STRING" id="2880.D7FWX1"/>
<evidence type="ECO:0000313" key="9">
    <source>
        <dbReference type="EMBL" id="CBJ32209.1"/>
    </source>
</evidence>
<keyword evidence="4" id="KW-0508">mRNA splicing</keyword>
<dbReference type="GO" id="GO:0003723">
    <property type="term" value="F:RNA binding"/>
    <property type="evidence" value="ECO:0007669"/>
    <property type="project" value="UniProtKB-UniRule"/>
</dbReference>
<feature type="region of interest" description="Disordered" evidence="7">
    <location>
        <begin position="23"/>
        <end position="211"/>
    </location>
</feature>
<dbReference type="SMART" id="SM00361">
    <property type="entry name" value="RRM_1"/>
    <property type="match status" value="1"/>
</dbReference>
<keyword evidence="5" id="KW-0539">Nucleus</keyword>
<feature type="compositionally biased region" description="Low complexity" evidence="7">
    <location>
        <begin position="23"/>
        <end position="54"/>
    </location>
</feature>
<dbReference type="InterPro" id="IPR051974">
    <property type="entry name" value="PUF60_regulator"/>
</dbReference>
<evidence type="ECO:0000256" key="5">
    <source>
        <dbReference type="ARBA" id="ARBA00023242"/>
    </source>
</evidence>
<feature type="compositionally biased region" description="Low complexity" evidence="7">
    <location>
        <begin position="81"/>
        <end position="102"/>
    </location>
</feature>
<keyword evidence="2" id="KW-0507">mRNA processing</keyword>
<dbReference type="Gene3D" id="3.30.70.330">
    <property type="match status" value="3"/>
</dbReference>
<dbReference type="GO" id="GO:0071011">
    <property type="term" value="C:precatalytic spliceosome"/>
    <property type="evidence" value="ECO:0007669"/>
    <property type="project" value="TreeGrafter"/>
</dbReference>
<feature type="domain" description="RRM" evidence="8">
    <location>
        <begin position="287"/>
        <end position="365"/>
    </location>
</feature>
<evidence type="ECO:0000256" key="2">
    <source>
        <dbReference type="ARBA" id="ARBA00022664"/>
    </source>
</evidence>
<dbReference type="InterPro" id="IPR012677">
    <property type="entry name" value="Nucleotide-bd_a/b_plait_sf"/>
</dbReference>
<evidence type="ECO:0000259" key="8">
    <source>
        <dbReference type="PROSITE" id="PS50102"/>
    </source>
</evidence>
<dbReference type="SUPFAM" id="SSF54928">
    <property type="entry name" value="RNA-binding domain, RBD"/>
    <property type="match status" value="2"/>
</dbReference>
<comment type="subcellular location">
    <subcellularLocation>
        <location evidence="1">Nucleus</location>
    </subcellularLocation>
</comment>
<evidence type="ECO:0000256" key="1">
    <source>
        <dbReference type="ARBA" id="ARBA00004123"/>
    </source>
</evidence>
<dbReference type="GO" id="GO:0071013">
    <property type="term" value="C:catalytic step 2 spliceosome"/>
    <property type="evidence" value="ECO:0007669"/>
    <property type="project" value="TreeGrafter"/>
</dbReference>
<name>D7FWX1_ECTSI</name>
<dbReference type="EMBL" id="FN648506">
    <property type="protein sequence ID" value="CBJ32209.1"/>
    <property type="molecule type" value="Genomic_DNA"/>
</dbReference>
<dbReference type="OMA" id="GFAHVHF"/>
<reference evidence="9 10" key="1">
    <citation type="journal article" date="2010" name="Nature">
        <title>The Ectocarpus genome and the independent evolution of multicellularity in brown algae.</title>
        <authorList>
            <person name="Cock J.M."/>
            <person name="Sterck L."/>
            <person name="Rouze P."/>
            <person name="Scornet D."/>
            <person name="Allen A.E."/>
            <person name="Amoutzias G."/>
            <person name="Anthouard V."/>
            <person name="Artiguenave F."/>
            <person name="Aury J.M."/>
            <person name="Badger J.H."/>
            <person name="Beszteri B."/>
            <person name="Billiau K."/>
            <person name="Bonnet E."/>
            <person name="Bothwell J.H."/>
            <person name="Bowler C."/>
            <person name="Boyen C."/>
            <person name="Brownlee C."/>
            <person name="Carrano C.J."/>
            <person name="Charrier B."/>
            <person name="Cho G.Y."/>
            <person name="Coelho S.M."/>
            <person name="Collen J."/>
            <person name="Corre E."/>
            <person name="Da Silva C."/>
            <person name="Delage L."/>
            <person name="Delaroque N."/>
            <person name="Dittami S.M."/>
            <person name="Doulbeau S."/>
            <person name="Elias M."/>
            <person name="Farnham G."/>
            <person name="Gachon C.M."/>
            <person name="Gschloessl B."/>
            <person name="Heesch S."/>
            <person name="Jabbari K."/>
            <person name="Jubin C."/>
            <person name="Kawai H."/>
            <person name="Kimura K."/>
            <person name="Kloareg B."/>
            <person name="Kupper F.C."/>
            <person name="Lang D."/>
            <person name="Le Bail A."/>
            <person name="Leblanc C."/>
            <person name="Lerouge P."/>
            <person name="Lohr M."/>
            <person name="Lopez P.J."/>
            <person name="Martens C."/>
            <person name="Maumus F."/>
            <person name="Michel G."/>
            <person name="Miranda-Saavedra D."/>
            <person name="Morales J."/>
            <person name="Moreau H."/>
            <person name="Motomura T."/>
            <person name="Nagasato C."/>
            <person name="Napoli C.A."/>
            <person name="Nelson D.R."/>
            <person name="Nyvall-Collen P."/>
            <person name="Peters A.F."/>
            <person name="Pommier C."/>
            <person name="Potin P."/>
            <person name="Poulain J."/>
            <person name="Quesneville H."/>
            <person name="Read B."/>
            <person name="Rensing S.A."/>
            <person name="Ritter A."/>
            <person name="Rousvoal S."/>
            <person name="Samanta M."/>
            <person name="Samson G."/>
            <person name="Schroeder D.C."/>
            <person name="Segurens B."/>
            <person name="Strittmatter M."/>
            <person name="Tonon T."/>
            <person name="Tregear J.W."/>
            <person name="Valentin K."/>
            <person name="von Dassow P."/>
            <person name="Yamagishi T."/>
            <person name="Van de Peer Y."/>
            <person name="Wincker P."/>
        </authorList>
    </citation>
    <scope>NUCLEOTIDE SEQUENCE [LARGE SCALE GENOMIC DNA]</scope>
    <source>
        <strain evidence="10">Ec32 / CCAP1310/4</strain>
    </source>
</reference>
<dbReference type="InterPro" id="IPR000504">
    <property type="entry name" value="RRM_dom"/>
</dbReference>
<dbReference type="GO" id="GO:0006376">
    <property type="term" value="P:mRNA splice site recognition"/>
    <property type="evidence" value="ECO:0007669"/>
    <property type="project" value="TreeGrafter"/>
</dbReference>
<dbReference type="InterPro" id="IPR003954">
    <property type="entry name" value="RRM_euk-type"/>
</dbReference>
<dbReference type="GO" id="GO:0000380">
    <property type="term" value="P:alternative mRNA splicing, via spliceosome"/>
    <property type="evidence" value="ECO:0007669"/>
    <property type="project" value="TreeGrafter"/>
</dbReference>
<dbReference type="SMART" id="SM00360">
    <property type="entry name" value="RRM"/>
    <property type="match status" value="3"/>
</dbReference>
<dbReference type="OrthoDB" id="5411533at2759"/>
<gene>
    <name evidence="9" type="ORF">Esi_0317_0004</name>
</gene>
<dbReference type="AlphaFoldDB" id="D7FWX1"/>
<dbReference type="Pfam" id="PF00076">
    <property type="entry name" value="RRM_1"/>
    <property type="match status" value="2"/>
</dbReference>
<dbReference type="GO" id="GO:0000381">
    <property type="term" value="P:regulation of alternative mRNA splicing, via spliceosome"/>
    <property type="evidence" value="ECO:0007669"/>
    <property type="project" value="TreeGrafter"/>
</dbReference>
<dbReference type="EMBL" id="FN649739">
    <property type="protein sequence ID" value="CBJ32209.1"/>
    <property type="molecule type" value="Genomic_DNA"/>
</dbReference>
<evidence type="ECO:0000256" key="3">
    <source>
        <dbReference type="ARBA" id="ARBA00022884"/>
    </source>
</evidence>
<feature type="compositionally biased region" description="Low complexity" evidence="7">
    <location>
        <begin position="117"/>
        <end position="135"/>
    </location>
</feature>
<dbReference type="PROSITE" id="PS50102">
    <property type="entry name" value="RRM"/>
    <property type="match status" value="2"/>
</dbReference>
<evidence type="ECO:0000313" key="10">
    <source>
        <dbReference type="Proteomes" id="UP000002630"/>
    </source>
</evidence>
<dbReference type="Proteomes" id="UP000002630">
    <property type="component" value="Linkage Group LG14"/>
</dbReference>
<feature type="domain" description="RRM" evidence="8">
    <location>
        <begin position="426"/>
        <end position="505"/>
    </location>
</feature>
<evidence type="ECO:0000256" key="6">
    <source>
        <dbReference type="PROSITE-ProRule" id="PRU00176"/>
    </source>
</evidence>
<protein>
    <submittedName>
        <fullName evidence="9">RNA-binding protein SiahBP</fullName>
    </submittedName>
</protein>
<feature type="compositionally biased region" description="Low complexity" evidence="7">
    <location>
        <begin position="154"/>
        <end position="171"/>
    </location>
</feature>
<dbReference type="eggNOG" id="KOG0124">
    <property type="taxonomic scope" value="Eukaryota"/>
</dbReference>
<evidence type="ECO:0000256" key="4">
    <source>
        <dbReference type="ARBA" id="ARBA00023187"/>
    </source>
</evidence>
<dbReference type="FunFam" id="3.30.70.330:FF:000382">
    <property type="entry name" value="G-patch domain-containing protein"/>
    <property type="match status" value="1"/>
</dbReference>
<sequence length="696" mass="69060">MSDPMDVTTGSVAPDAVEISAAASAADPAPANNNGSTKDAAAAAASVKPTSDAAGHGDGNGNAAIAPTKENPSTEEPSGGDADAAPPAALEAAAAPEAAAVAKQGGASPTESGDGQPAAAAAAAASAAADAPSDAKGGGAKEDPMEGTNEDVEAMAAAAKSLAQAAAAASAPRKETAESGAAGAAEQPKRKRTRRGGWDTPAAPGAVVKKGWGDAPPVAPVVPMTPLQELQRKLAEEQVAAAMGQAPPVTSVSAGAAALGLTMGAAMQAPGAGTRTQTAPAQPSNPRRIYVGSLHYELKESDITSIFANFGALKLVDMSHDSSTGRHKGFCFIEYVDVKSADAALRAMNGFELAGRAIKVGRPLNTDSGVAGGIEGMGLPAAMQLPGMAAFMAQHSTSAAGGAQGSGVAAEQLKAAMGMTTAPAQTKIYVGNVEPHITTEMIKTVFEPFGMVVGAEMVQDPSNPGNHKGFGFIQYAQESVARTVIDTMSSFELAGRTLRVAWAQDQSKPALSVLPPGLSAAGAAAQAAAQAAKAAASAAGGAAAAQAAARLTAASRLQGLGNGGVANNGSNGGVGVVGGSAGRMQGGGVGGATGVPGVSRCMCLVNMLGPEDADDEDTKAEILEEFGTCGTVLQLHVHKQRGSDGAVWAVRVFVVFSDPNETVTAIRKMHGRFFAGRQVQAAAYDHGMFSQGLLDS</sequence>
<proteinExistence type="predicted"/>
<dbReference type="PANTHER" id="PTHR47330:SF1">
    <property type="entry name" value="POLY(U)-BINDING-SPLICING FACTOR PUF60"/>
    <property type="match status" value="1"/>
</dbReference>
<keyword evidence="3 6" id="KW-0694">RNA-binding</keyword>
<evidence type="ECO:0000256" key="7">
    <source>
        <dbReference type="SAM" id="MobiDB-lite"/>
    </source>
</evidence>
<dbReference type="InParanoid" id="D7FWX1"/>
<dbReference type="InterPro" id="IPR035979">
    <property type="entry name" value="RBD_domain_sf"/>
</dbReference>
<dbReference type="CDD" id="cd12374">
    <property type="entry name" value="RRM_UHM_SPF45_PUF60"/>
    <property type="match status" value="1"/>
</dbReference>
<organism evidence="9 10">
    <name type="scientific">Ectocarpus siliculosus</name>
    <name type="common">Brown alga</name>
    <name type="synonym">Conferva siliculosa</name>
    <dbReference type="NCBI Taxonomy" id="2880"/>
    <lineage>
        <taxon>Eukaryota</taxon>
        <taxon>Sar</taxon>
        <taxon>Stramenopiles</taxon>
        <taxon>Ochrophyta</taxon>
        <taxon>PX clade</taxon>
        <taxon>Phaeophyceae</taxon>
        <taxon>Ectocarpales</taxon>
        <taxon>Ectocarpaceae</taxon>
        <taxon>Ectocarpus</taxon>
    </lineage>
</organism>
<keyword evidence="10" id="KW-1185">Reference proteome</keyword>
<accession>D7FWX1</accession>
<dbReference type="PANTHER" id="PTHR47330">
    <property type="entry name" value="POLY(U)-BINDING-SPLICING FACTOR PUF60-B-RELATED"/>
    <property type="match status" value="1"/>
</dbReference>